<feature type="region of interest" description="Disordered" evidence="1">
    <location>
        <begin position="287"/>
        <end position="345"/>
    </location>
</feature>
<dbReference type="InterPro" id="IPR050113">
    <property type="entry name" value="Ub_conjugating_enzyme"/>
</dbReference>
<evidence type="ECO:0000313" key="3">
    <source>
        <dbReference type="EMBL" id="ONH97256.1"/>
    </source>
</evidence>
<evidence type="ECO:0000313" key="4">
    <source>
        <dbReference type="Proteomes" id="UP000006882"/>
    </source>
</evidence>
<name>A0A251ND84_PRUPE</name>
<dbReference type="Pfam" id="PF00179">
    <property type="entry name" value="UQ_con"/>
    <property type="match status" value="1"/>
</dbReference>
<protein>
    <recommendedName>
        <fullName evidence="2">UBC core domain-containing protein</fullName>
    </recommendedName>
</protein>
<keyword evidence="4" id="KW-1185">Reference proteome</keyword>
<dbReference type="GO" id="GO:0005634">
    <property type="term" value="C:nucleus"/>
    <property type="evidence" value="ECO:0000318"/>
    <property type="project" value="GO_Central"/>
</dbReference>
<dbReference type="eggNOG" id="KOG0428">
    <property type="taxonomic scope" value="Eukaryota"/>
</dbReference>
<dbReference type="STRING" id="3760.A0A251ND84"/>
<dbReference type="Proteomes" id="UP000006882">
    <property type="component" value="Chromosome G7"/>
</dbReference>
<dbReference type="Gramene" id="ONH97256">
    <property type="protein sequence ID" value="ONH97256"/>
    <property type="gene ID" value="PRUPE_7G180200"/>
</dbReference>
<organism evidence="3 4">
    <name type="scientific">Prunus persica</name>
    <name type="common">Peach</name>
    <name type="synonym">Amygdalus persica</name>
    <dbReference type="NCBI Taxonomy" id="3760"/>
    <lineage>
        <taxon>Eukaryota</taxon>
        <taxon>Viridiplantae</taxon>
        <taxon>Streptophyta</taxon>
        <taxon>Embryophyta</taxon>
        <taxon>Tracheophyta</taxon>
        <taxon>Spermatophyta</taxon>
        <taxon>Magnoliopsida</taxon>
        <taxon>eudicotyledons</taxon>
        <taxon>Gunneridae</taxon>
        <taxon>Pentapetalae</taxon>
        <taxon>rosids</taxon>
        <taxon>fabids</taxon>
        <taxon>Rosales</taxon>
        <taxon>Rosaceae</taxon>
        <taxon>Amygdaloideae</taxon>
        <taxon>Amygdaleae</taxon>
        <taxon>Prunus</taxon>
    </lineage>
</organism>
<dbReference type="PANTHER" id="PTHR24067">
    <property type="entry name" value="UBIQUITIN-CONJUGATING ENZYME E2"/>
    <property type="match status" value="1"/>
</dbReference>
<dbReference type="CDD" id="cd23799">
    <property type="entry name" value="UBCc_UBE2J"/>
    <property type="match status" value="1"/>
</dbReference>
<dbReference type="EMBL" id="CM007657">
    <property type="protein sequence ID" value="ONH97256.1"/>
    <property type="molecule type" value="Genomic_DNA"/>
</dbReference>
<reference evidence="3 4" key="1">
    <citation type="journal article" date="2013" name="Nat. Genet.">
        <title>The high-quality draft genome of peach (Prunus persica) identifies unique patterns of genetic diversity, domestication and genome evolution.</title>
        <authorList>
            <consortium name="International Peach Genome Initiative"/>
            <person name="Verde I."/>
            <person name="Abbott A.G."/>
            <person name="Scalabrin S."/>
            <person name="Jung S."/>
            <person name="Shu S."/>
            <person name="Marroni F."/>
            <person name="Zhebentyayeva T."/>
            <person name="Dettori M.T."/>
            <person name="Grimwood J."/>
            <person name="Cattonaro F."/>
            <person name="Zuccolo A."/>
            <person name="Rossini L."/>
            <person name="Jenkins J."/>
            <person name="Vendramin E."/>
            <person name="Meisel L.A."/>
            <person name="Decroocq V."/>
            <person name="Sosinski B."/>
            <person name="Prochnik S."/>
            <person name="Mitros T."/>
            <person name="Policriti A."/>
            <person name="Cipriani G."/>
            <person name="Dondini L."/>
            <person name="Ficklin S."/>
            <person name="Goodstein D.M."/>
            <person name="Xuan P."/>
            <person name="Del Fabbro C."/>
            <person name="Aramini V."/>
            <person name="Copetti D."/>
            <person name="Gonzalez S."/>
            <person name="Horner D.S."/>
            <person name="Falchi R."/>
            <person name="Lucas S."/>
            <person name="Mica E."/>
            <person name="Maldonado J."/>
            <person name="Lazzari B."/>
            <person name="Bielenberg D."/>
            <person name="Pirona R."/>
            <person name="Miculan M."/>
            <person name="Barakat A."/>
            <person name="Testolin R."/>
            <person name="Stella A."/>
            <person name="Tartarini S."/>
            <person name="Tonutti P."/>
            <person name="Arus P."/>
            <person name="Orellana A."/>
            <person name="Wells C."/>
            <person name="Main D."/>
            <person name="Vizzotto G."/>
            <person name="Silva H."/>
            <person name="Salamini F."/>
            <person name="Schmutz J."/>
            <person name="Morgante M."/>
            <person name="Rokhsar D.S."/>
        </authorList>
    </citation>
    <scope>NUCLEOTIDE SEQUENCE [LARGE SCALE GENOMIC DNA]</scope>
    <source>
        <strain evidence="4">cv. Nemared</strain>
    </source>
</reference>
<feature type="domain" description="UBC core" evidence="2">
    <location>
        <begin position="82"/>
        <end position="230"/>
    </location>
</feature>
<proteinExistence type="predicted"/>
<dbReference type="GO" id="GO:0061631">
    <property type="term" value="F:ubiquitin conjugating enzyme activity"/>
    <property type="evidence" value="ECO:0000318"/>
    <property type="project" value="GO_Central"/>
</dbReference>
<sequence>MVMVYQVGSTKIAQNQIELDRCPAMKRNLEEHSEIESKPSDDRVGSTQIEQNQMELDRYPAMKRIRGIESKPSDRVGPTVARVVGRLGEEYIEIISNPSDDFDCRMLERNPYEWQFGVRGASGTEFEGGIYHGRIQFPKEYPSKPPSFTLLTENGRFQTHKKIRIRRLDDWEPSWRVRDALGALIDEMPTYPDGELGSVEYNKEERRDLAIKSRVAAPKCGTSERQKLSAEIHKYLLSKSPPVPVPQLIPSQASNGTGGGYVVNGGYVVSGNTFHATNSNGSNKICNIKDKKGPPSSACKPADKPADGEMENGWSPTTHKLIHNHGTHHFNGNANESNRVKDKTS</sequence>
<accession>A0A251ND84</accession>
<dbReference type="InterPro" id="IPR000608">
    <property type="entry name" value="UBC"/>
</dbReference>
<dbReference type="Gene3D" id="3.10.110.10">
    <property type="entry name" value="Ubiquitin Conjugating Enzyme"/>
    <property type="match status" value="1"/>
</dbReference>
<dbReference type="SUPFAM" id="SSF54495">
    <property type="entry name" value="UBC-like"/>
    <property type="match status" value="1"/>
</dbReference>
<evidence type="ECO:0000256" key="1">
    <source>
        <dbReference type="SAM" id="MobiDB-lite"/>
    </source>
</evidence>
<evidence type="ECO:0000259" key="2">
    <source>
        <dbReference type="PROSITE" id="PS50127"/>
    </source>
</evidence>
<dbReference type="PROSITE" id="PS50127">
    <property type="entry name" value="UBC_2"/>
    <property type="match status" value="1"/>
</dbReference>
<dbReference type="SMART" id="SM00212">
    <property type="entry name" value="UBCc"/>
    <property type="match status" value="1"/>
</dbReference>
<gene>
    <name evidence="3" type="ORF">PRUPE_7G180200</name>
</gene>
<dbReference type="InterPro" id="IPR016135">
    <property type="entry name" value="UBQ-conjugating_enzyme/RWD"/>
</dbReference>
<dbReference type="AlphaFoldDB" id="A0A251ND84"/>
<dbReference type="GO" id="GO:0000209">
    <property type="term" value="P:protein polyubiquitination"/>
    <property type="evidence" value="ECO:0000318"/>
    <property type="project" value="GO_Central"/>
</dbReference>